<name>A0ABW7XAZ3_9NOCA</name>
<comment type="function">
    <text evidence="6">Specifically catalyzes the decarboxylation of meso-diaminopimelate (meso-DAP) to L-lysine.</text>
</comment>
<feature type="binding site" evidence="6">
    <location>
        <position position="427"/>
    </location>
    <ligand>
        <name>pyridoxal 5'-phosphate</name>
        <dbReference type="ChEBI" id="CHEBI:597326"/>
    </ligand>
</feature>
<dbReference type="PROSITE" id="PS00878">
    <property type="entry name" value="ODR_DC_2_1"/>
    <property type="match status" value="1"/>
</dbReference>
<feature type="domain" description="Orn/DAP/Arg decarboxylase 2 N-terminal" evidence="7">
    <location>
        <begin position="59"/>
        <end position="333"/>
    </location>
</feature>
<comment type="catalytic activity">
    <reaction evidence="6">
        <text>meso-2,6-diaminopimelate + H(+) = L-lysine + CO2</text>
        <dbReference type="Rhea" id="RHEA:15101"/>
        <dbReference type="ChEBI" id="CHEBI:15378"/>
        <dbReference type="ChEBI" id="CHEBI:16526"/>
        <dbReference type="ChEBI" id="CHEBI:32551"/>
        <dbReference type="ChEBI" id="CHEBI:57791"/>
        <dbReference type="EC" id="4.1.1.20"/>
    </reaction>
</comment>
<keyword evidence="9" id="KW-1185">Reference proteome</keyword>
<dbReference type="Pfam" id="PF02784">
    <property type="entry name" value="Orn_Arg_deC_N"/>
    <property type="match status" value="1"/>
</dbReference>
<sequence>MTLLEIFPSLRSEMPSRLDSAVWPRDTRYDGEGRIMVGGVALADIADEYGTATYVLDEQEVRSRCRAYRRAFPEAEIIYAGKALMIRAVAEWVTQEGLSVDVCSAGELAIALSAGVDPERIILHGNGKSSDELRTAVRCGVGRIVVDSLTEITLLSALATTRQRVLVRLSPGIDVHGHPAVRTGVTDQKFGFPLGSELADEAVERILRRSNLELVGFHCHLGSQIYNPDFYGEAIRRMIGEMARVRQIHGRILTELDLGGGHAVATSTRPDEVRRQPCAGPSAGEAAAYRGGDAEMNVQELAEVLDDALDAGCARHHFPRPRVALEPGRAIVARAGVTLYRVLSVKHIEGGHTYVTVDGGMSDNPRVALYGARYDVVLANRHPCGPQMTATVAGRHCEAGDVLAVDVQLPADLRPGEILAVPCTGAYHHSLANTYNSVGRPPIVAVRDGRARTLVRRETVEDLMSREVGI</sequence>
<evidence type="ECO:0000256" key="2">
    <source>
        <dbReference type="ARBA" id="ARBA00022793"/>
    </source>
</evidence>
<dbReference type="InterPro" id="IPR022653">
    <property type="entry name" value="De-COase2_pyr-phos_BS"/>
</dbReference>
<dbReference type="InterPro" id="IPR022644">
    <property type="entry name" value="De-COase2_N"/>
</dbReference>
<dbReference type="Proteomes" id="UP001611415">
    <property type="component" value="Unassembled WGS sequence"/>
</dbReference>
<comment type="similarity">
    <text evidence="6">Belongs to the Orn/Lys/Arg decarboxylase class-II family. LysA subfamily.</text>
</comment>
<dbReference type="InterPro" id="IPR009006">
    <property type="entry name" value="Ala_racemase/Decarboxylase_C"/>
</dbReference>
<dbReference type="InterPro" id="IPR000183">
    <property type="entry name" value="Orn/DAP/Arg_de-COase"/>
</dbReference>
<evidence type="ECO:0000256" key="3">
    <source>
        <dbReference type="ARBA" id="ARBA00022898"/>
    </source>
</evidence>
<reference evidence="8 9" key="1">
    <citation type="submission" date="2024-10" db="EMBL/GenBank/DDBJ databases">
        <title>The Natural Products Discovery Center: Release of the First 8490 Sequenced Strains for Exploring Actinobacteria Biosynthetic Diversity.</title>
        <authorList>
            <person name="Kalkreuter E."/>
            <person name="Kautsar S.A."/>
            <person name="Yang D."/>
            <person name="Bader C.D."/>
            <person name="Teijaro C.N."/>
            <person name="Fluegel L."/>
            <person name="Davis C.M."/>
            <person name="Simpson J.R."/>
            <person name="Lauterbach L."/>
            <person name="Steele A.D."/>
            <person name="Gui C."/>
            <person name="Meng S."/>
            <person name="Li G."/>
            <person name="Viehrig K."/>
            <person name="Ye F."/>
            <person name="Su P."/>
            <person name="Kiefer A.F."/>
            <person name="Nichols A."/>
            <person name="Cepeda A.J."/>
            <person name="Yan W."/>
            <person name="Fan B."/>
            <person name="Jiang Y."/>
            <person name="Adhikari A."/>
            <person name="Zheng C.-J."/>
            <person name="Schuster L."/>
            <person name="Cowan T.M."/>
            <person name="Smanski M.J."/>
            <person name="Chevrette M.G."/>
            <person name="De Carvalho L.P.S."/>
            <person name="Shen B."/>
        </authorList>
    </citation>
    <scope>NUCLEOTIDE SEQUENCE [LARGE SCALE GENOMIC DNA]</scope>
    <source>
        <strain evidence="8 9">NPDC019275</strain>
    </source>
</reference>
<organism evidence="8 9">
    <name type="scientific">Nocardia xishanensis</name>
    <dbReference type="NCBI Taxonomy" id="238964"/>
    <lineage>
        <taxon>Bacteria</taxon>
        <taxon>Bacillati</taxon>
        <taxon>Actinomycetota</taxon>
        <taxon>Actinomycetes</taxon>
        <taxon>Mycobacteriales</taxon>
        <taxon>Nocardiaceae</taxon>
        <taxon>Nocardia</taxon>
    </lineage>
</organism>
<proteinExistence type="inferred from homology"/>
<feature type="modified residue" description="N6-(pyridoxal phosphate)lysine" evidence="6">
    <location>
        <position position="82"/>
    </location>
</feature>
<keyword evidence="5 6" id="KW-0456">Lyase</keyword>
<dbReference type="EC" id="4.1.1.20" evidence="6"/>
<keyword evidence="6" id="KW-0028">Amino-acid biosynthesis</keyword>
<evidence type="ECO:0000313" key="8">
    <source>
        <dbReference type="EMBL" id="MFI2478285.1"/>
    </source>
</evidence>
<keyword evidence="2 6" id="KW-0210">Decarboxylase</keyword>
<keyword evidence="4 6" id="KW-0457">Lysine biosynthesis</keyword>
<feature type="binding site" evidence="6">
    <location>
        <position position="261"/>
    </location>
    <ligand>
        <name>pyridoxal 5'-phosphate</name>
        <dbReference type="ChEBI" id="CHEBI:597326"/>
    </ligand>
</feature>
<dbReference type="HAMAP" id="MF_02120">
    <property type="entry name" value="LysA"/>
    <property type="match status" value="1"/>
</dbReference>
<feature type="binding site" evidence="6">
    <location>
        <position position="366"/>
    </location>
    <ligand>
        <name>substrate</name>
    </ligand>
</feature>
<dbReference type="CDD" id="cd06828">
    <property type="entry name" value="PLPDE_III_DapDC"/>
    <property type="match status" value="1"/>
</dbReference>
<feature type="binding site" evidence="6">
    <location>
        <position position="398"/>
    </location>
    <ligand>
        <name>substrate</name>
    </ligand>
</feature>
<dbReference type="PRINTS" id="PR01179">
    <property type="entry name" value="ODADCRBXLASE"/>
</dbReference>
<dbReference type="PANTHER" id="PTHR43727">
    <property type="entry name" value="DIAMINOPIMELATE DECARBOXYLASE"/>
    <property type="match status" value="1"/>
</dbReference>
<dbReference type="InterPro" id="IPR029066">
    <property type="entry name" value="PLP-binding_barrel"/>
</dbReference>
<evidence type="ECO:0000313" key="9">
    <source>
        <dbReference type="Proteomes" id="UP001611415"/>
    </source>
</evidence>
<protein>
    <recommendedName>
        <fullName evidence="6">Diaminopimelate decarboxylase</fullName>
        <shortName evidence="6">DAP decarboxylase</shortName>
        <shortName evidence="6">DAPDC</shortName>
        <ecNumber evidence="6">4.1.1.20</ecNumber>
    </recommendedName>
</protein>
<dbReference type="Gene3D" id="3.20.20.10">
    <property type="entry name" value="Alanine racemase"/>
    <property type="match status" value="1"/>
</dbReference>
<dbReference type="InterPro" id="IPR002986">
    <property type="entry name" value="DAP_deCOOHase_LysA"/>
</dbReference>
<comment type="subunit">
    <text evidence="6">Homodimer.</text>
</comment>
<feature type="binding site" evidence="6">
    <location>
        <position position="329"/>
    </location>
    <ligand>
        <name>substrate</name>
    </ligand>
</feature>
<evidence type="ECO:0000256" key="1">
    <source>
        <dbReference type="ARBA" id="ARBA00001933"/>
    </source>
</evidence>
<evidence type="ECO:0000256" key="4">
    <source>
        <dbReference type="ARBA" id="ARBA00023154"/>
    </source>
</evidence>
<accession>A0ABW7XAZ3</accession>
<dbReference type="PANTHER" id="PTHR43727:SF2">
    <property type="entry name" value="GROUP IV DECARBOXYLASE"/>
    <property type="match status" value="1"/>
</dbReference>
<gene>
    <name evidence="6" type="primary">lysA</name>
    <name evidence="8" type="ORF">ACH49W_33430</name>
</gene>
<dbReference type="RefSeq" id="WP_397095776.1">
    <property type="nucleotide sequence ID" value="NZ_JBIRYO010000036.1"/>
</dbReference>
<dbReference type="EMBL" id="JBIRYO010000036">
    <property type="protein sequence ID" value="MFI2478285.1"/>
    <property type="molecule type" value="Genomic_DNA"/>
</dbReference>
<comment type="caution">
    <text evidence="8">The sequence shown here is derived from an EMBL/GenBank/DDBJ whole genome shotgun (WGS) entry which is preliminary data.</text>
</comment>
<dbReference type="SUPFAM" id="SSF51419">
    <property type="entry name" value="PLP-binding barrel"/>
    <property type="match status" value="1"/>
</dbReference>
<comment type="cofactor">
    <cofactor evidence="1 6">
        <name>pyridoxal 5'-phosphate</name>
        <dbReference type="ChEBI" id="CHEBI:597326"/>
    </cofactor>
</comment>
<feature type="binding site" evidence="6">
    <location>
        <position position="370"/>
    </location>
    <ligand>
        <name>substrate</name>
    </ligand>
</feature>
<dbReference type="SUPFAM" id="SSF50621">
    <property type="entry name" value="Alanine racemase C-terminal domain-like"/>
    <property type="match status" value="1"/>
</dbReference>
<dbReference type="Gene3D" id="2.40.37.10">
    <property type="entry name" value="Lyase, Ornithine Decarboxylase, Chain A, domain 1"/>
    <property type="match status" value="1"/>
</dbReference>
<comment type="pathway">
    <text evidence="6">Amino-acid biosynthesis; L-lysine biosynthesis via DAP pathway; L-lysine from DL-2,6-diaminopimelate: step 1/1.</text>
</comment>
<evidence type="ECO:0000256" key="5">
    <source>
        <dbReference type="ARBA" id="ARBA00023239"/>
    </source>
</evidence>
<dbReference type="PRINTS" id="PR01181">
    <property type="entry name" value="DAPDCRBXLASE"/>
</dbReference>
<evidence type="ECO:0000256" key="6">
    <source>
        <dbReference type="HAMAP-Rule" id="MF_02120"/>
    </source>
</evidence>
<keyword evidence="3 6" id="KW-0663">Pyridoxal phosphate</keyword>
<evidence type="ECO:0000259" key="7">
    <source>
        <dbReference type="Pfam" id="PF02784"/>
    </source>
</evidence>
<feature type="binding site" evidence="6">
    <location>
        <begin position="326"/>
        <end position="329"/>
    </location>
    <ligand>
        <name>pyridoxal 5'-phosphate</name>
        <dbReference type="ChEBI" id="CHEBI:597326"/>
    </ligand>
</feature>
<feature type="binding site" evidence="6">
    <location>
        <position position="427"/>
    </location>
    <ligand>
        <name>substrate</name>
    </ligand>
</feature>